<reference evidence="2 3" key="1">
    <citation type="submission" date="2019-02" db="EMBL/GenBank/DDBJ databases">
        <title>Genomic Encyclopedia of Type Strains, Phase IV (KMG-IV): sequencing the most valuable type-strain genomes for metagenomic binning, comparative biology and taxonomic classification.</title>
        <authorList>
            <person name="Goeker M."/>
        </authorList>
    </citation>
    <scope>NUCLEOTIDE SEQUENCE [LARGE SCALE GENOMIC DNA]</scope>
    <source>
        <strain evidence="2 3">DSM 21056</strain>
    </source>
</reference>
<protein>
    <submittedName>
        <fullName evidence="2">MOSC domain-containing protein YiiM</fullName>
    </submittedName>
</protein>
<dbReference type="PROSITE" id="PS51340">
    <property type="entry name" value="MOSC"/>
    <property type="match status" value="1"/>
</dbReference>
<dbReference type="InterPro" id="IPR052716">
    <property type="entry name" value="MOSC_domain"/>
</dbReference>
<sequence>MPRETGYSPAMQTTMRLLMSQYPRAGQLDWIGLRPARHAPIEKPATAEVNATGLVGDRYAGRSGTRAVTLIQAEHLPVIAALAGHSSIDPAITRRNLVVSGINVYALRGERFRVGGVLLEGTGTCDPCSFMEQSLGVGGYNAMRGHGGIIAQVLEPGHIALGDPVVAELEDAAP</sequence>
<gene>
    <name evidence="2" type="ORF">EV698_1977</name>
</gene>
<feature type="domain" description="MOSC" evidence="1">
    <location>
        <begin position="34"/>
        <end position="168"/>
    </location>
</feature>
<evidence type="ECO:0000313" key="2">
    <source>
        <dbReference type="EMBL" id="RZU99682.1"/>
    </source>
</evidence>
<dbReference type="GO" id="GO:0003824">
    <property type="term" value="F:catalytic activity"/>
    <property type="evidence" value="ECO:0007669"/>
    <property type="project" value="InterPro"/>
</dbReference>
<dbReference type="AlphaFoldDB" id="A0A4Q8D2V6"/>
<dbReference type="RefSeq" id="WP_239017428.1">
    <property type="nucleotide sequence ID" value="NZ_VMKO01000001.1"/>
</dbReference>
<dbReference type="PANTHER" id="PTHR36930">
    <property type="entry name" value="METAL-SULFUR CLUSTER BIOSYNTHESIS PROTEINS YUAD-RELATED"/>
    <property type="match status" value="1"/>
</dbReference>
<keyword evidence="3" id="KW-1185">Reference proteome</keyword>
<dbReference type="Pfam" id="PF03473">
    <property type="entry name" value="MOSC"/>
    <property type="match status" value="1"/>
</dbReference>
<dbReference type="Gene3D" id="2.40.33.20">
    <property type="entry name" value="PK beta-barrel domain-like"/>
    <property type="match status" value="1"/>
</dbReference>
<organism evidence="2 3">
    <name type="scientific">Spiribacter vilamensis</name>
    <dbReference type="NCBI Taxonomy" id="531306"/>
    <lineage>
        <taxon>Bacteria</taxon>
        <taxon>Pseudomonadati</taxon>
        <taxon>Pseudomonadota</taxon>
        <taxon>Gammaproteobacteria</taxon>
        <taxon>Chromatiales</taxon>
        <taxon>Ectothiorhodospiraceae</taxon>
        <taxon>Spiribacter</taxon>
    </lineage>
</organism>
<dbReference type="GO" id="GO:0030170">
    <property type="term" value="F:pyridoxal phosphate binding"/>
    <property type="evidence" value="ECO:0007669"/>
    <property type="project" value="InterPro"/>
</dbReference>
<evidence type="ECO:0000259" key="1">
    <source>
        <dbReference type="PROSITE" id="PS51340"/>
    </source>
</evidence>
<proteinExistence type="predicted"/>
<dbReference type="InterPro" id="IPR005302">
    <property type="entry name" value="MoCF_Sase_C"/>
</dbReference>
<dbReference type="GO" id="GO:0030151">
    <property type="term" value="F:molybdenum ion binding"/>
    <property type="evidence" value="ECO:0007669"/>
    <property type="project" value="InterPro"/>
</dbReference>
<dbReference type="PANTHER" id="PTHR36930:SF1">
    <property type="entry name" value="MOSC DOMAIN-CONTAINING PROTEIN"/>
    <property type="match status" value="1"/>
</dbReference>
<comment type="caution">
    <text evidence="2">The sequence shown here is derived from an EMBL/GenBank/DDBJ whole genome shotgun (WGS) entry which is preliminary data.</text>
</comment>
<dbReference type="InterPro" id="IPR011037">
    <property type="entry name" value="Pyrv_Knase-like_insert_dom_sf"/>
</dbReference>
<name>A0A4Q8D2V6_9GAMM</name>
<accession>A0A4Q8D2V6</accession>
<dbReference type="Proteomes" id="UP000292298">
    <property type="component" value="Unassembled WGS sequence"/>
</dbReference>
<dbReference type="EMBL" id="SHLI01000001">
    <property type="protein sequence ID" value="RZU99682.1"/>
    <property type="molecule type" value="Genomic_DNA"/>
</dbReference>
<dbReference type="SUPFAM" id="SSF50800">
    <property type="entry name" value="PK beta-barrel domain-like"/>
    <property type="match status" value="1"/>
</dbReference>
<evidence type="ECO:0000313" key="3">
    <source>
        <dbReference type="Proteomes" id="UP000292298"/>
    </source>
</evidence>